<evidence type="ECO:0000313" key="9">
    <source>
        <dbReference type="EMBL" id="MBP2436327.1"/>
    </source>
</evidence>
<proteinExistence type="inferred from homology"/>
<evidence type="ECO:0000256" key="8">
    <source>
        <dbReference type="SAM" id="Phobius"/>
    </source>
</evidence>
<evidence type="ECO:0000313" key="10">
    <source>
        <dbReference type="Proteomes" id="UP001519362"/>
    </source>
</evidence>
<evidence type="ECO:0000256" key="2">
    <source>
        <dbReference type="ARBA" id="ARBA00007935"/>
    </source>
</evidence>
<evidence type="ECO:0000256" key="4">
    <source>
        <dbReference type="ARBA" id="ARBA00022475"/>
    </source>
</evidence>
<organism evidence="9 10">
    <name type="scientific">Microbacterium amylolyticum</name>
    <dbReference type="NCBI Taxonomy" id="936337"/>
    <lineage>
        <taxon>Bacteria</taxon>
        <taxon>Bacillati</taxon>
        <taxon>Actinomycetota</taxon>
        <taxon>Actinomycetes</taxon>
        <taxon>Micrococcales</taxon>
        <taxon>Microbacteriaceae</taxon>
        <taxon>Microbacterium</taxon>
    </lineage>
</organism>
<dbReference type="Gene3D" id="1.10.3470.10">
    <property type="entry name" value="ABC transporter involved in vitamin B12 uptake, BtuC"/>
    <property type="match status" value="1"/>
</dbReference>
<feature type="transmembrane region" description="Helical" evidence="8">
    <location>
        <begin position="319"/>
        <end position="340"/>
    </location>
</feature>
<feature type="transmembrane region" description="Helical" evidence="8">
    <location>
        <begin position="132"/>
        <end position="152"/>
    </location>
</feature>
<evidence type="ECO:0000256" key="1">
    <source>
        <dbReference type="ARBA" id="ARBA00004651"/>
    </source>
</evidence>
<dbReference type="SUPFAM" id="SSF81345">
    <property type="entry name" value="ABC transporter involved in vitamin B12 uptake, BtuC"/>
    <property type="match status" value="1"/>
</dbReference>
<dbReference type="EMBL" id="JAGIOL010000001">
    <property type="protein sequence ID" value="MBP2436327.1"/>
    <property type="molecule type" value="Genomic_DNA"/>
</dbReference>
<dbReference type="InterPro" id="IPR000522">
    <property type="entry name" value="ABC_transptr_permease_BtuC"/>
</dbReference>
<evidence type="ECO:0000256" key="5">
    <source>
        <dbReference type="ARBA" id="ARBA00022692"/>
    </source>
</evidence>
<reference evidence="9 10" key="1">
    <citation type="submission" date="2021-03" db="EMBL/GenBank/DDBJ databases">
        <title>Sequencing the genomes of 1000 actinobacteria strains.</title>
        <authorList>
            <person name="Klenk H.-P."/>
        </authorList>
    </citation>
    <scope>NUCLEOTIDE SEQUENCE [LARGE SCALE GENOMIC DNA]</scope>
    <source>
        <strain evidence="9 10">DSM 24221</strain>
    </source>
</reference>
<evidence type="ECO:0000256" key="3">
    <source>
        <dbReference type="ARBA" id="ARBA00022448"/>
    </source>
</evidence>
<feature type="transmembrane region" description="Helical" evidence="8">
    <location>
        <begin position="206"/>
        <end position="229"/>
    </location>
</feature>
<name>A0ABS4ZGB8_9MICO</name>
<keyword evidence="7 8" id="KW-0472">Membrane</keyword>
<gene>
    <name evidence="9" type="ORF">JOF34_000913</name>
</gene>
<keyword evidence="10" id="KW-1185">Reference proteome</keyword>
<dbReference type="PANTHER" id="PTHR30472:SF19">
    <property type="entry name" value="PETROBACTIN IMPORT SYSTEM PERMEASE PROTEIN YCLO"/>
    <property type="match status" value="1"/>
</dbReference>
<dbReference type="RefSeq" id="WP_165136676.1">
    <property type="nucleotide sequence ID" value="NZ_CP049253.1"/>
</dbReference>
<feature type="transmembrane region" description="Helical" evidence="8">
    <location>
        <begin position="249"/>
        <end position="281"/>
    </location>
</feature>
<feature type="transmembrane region" description="Helical" evidence="8">
    <location>
        <begin position="34"/>
        <end position="54"/>
    </location>
</feature>
<protein>
    <submittedName>
        <fullName evidence="9">Iron complex transport system permease protein</fullName>
    </submittedName>
</protein>
<sequence length="345" mass="37788">MPTETLSVVRPEESAPRPPFTRPGRVRALWARPIVRIALLGVVILALAAFYLLHDVPGSLAFAVKIRSLTIAAMVIVAIAVGTSTVVFHTITQNRILTPSIMGFDSFYGLIVTLTVFLFGTAGFLRADSVMMWLIQVGVMVSFSVFLFTWLFTGKRRSIHLMLLVGLVLGTFFRSLTEWMQRMLDPVEFQIVTDQMFASLTRPNPTLLMFTAVIVLGGVVVLVPLLRTLDVLSLGEPVAVGLGVNHRRVVMTLFFVVSVMVAASTALVGPILFFGLIVANLAYSYAGTFRHEWTLPIAVLLGILCLLGGQVVIEQLLGFQGTLSMVIEFVGGIFFLFLVLRKGAR</sequence>
<keyword evidence="3" id="KW-0813">Transport</keyword>
<comment type="similarity">
    <text evidence="2">Belongs to the binding-protein-dependent transport system permease family. FecCD subfamily.</text>
</comment>
<dbReference type="PANTHER" id="PTHR30472">
    <property type="entry name" value="FERRIC ENTEROBACTIN TRANSPORT SYSTEM PERMEASE PROTEIN"/>
    <property type="match status" value="1"/>
</dbReference>
<comment type="subcellular location">
    <subcellularLocation>
        <location evidence="1">Cell membrane</location>
        <topology evidence="1">Multi-pass membrane protein</topology>
    </subcellularLocation>
</comment>
<comment type="caution">
    <text evidence="9">The sequence shown here is derived from an EMBL/GenBank/DDBJ whole genome shotgun (WGS) entry which is preliminary data.</text>
</comment>
<evidence type="ECO:0000256" key="6">
    <source>
        <dbReference type="ARBA" id="ARBA00022989"/>
    </source>
</evidence>
<keyword evidence="4" id="KW-1003">Cell membrane</keyword>
<feature type="transmembrane region" description="Helical" evidence="8">
    <location>
        <begin position="293"/>
        <end position="313"/>
    </location>
</feature>
<dbReference type="Pfam" id="PF01032">
    <property type="entry name" value="FecCD"/>
    <property type="match status" value="1"/>
</dbReference>
<dbReference type="InterPro" id="IPR037294">
    <property type="entry name" value="ABC_BtuC-like"/>
</dbReference>
<dbReference type="Proteomes" id="UP001519362">
    <property type="component" value="Unassembled WGS sequence"/>
</dbReference>
<keyword evidence="6 8" id="KW-1133">Transmembrane helix</keyword>
<keyword evidence="5 8" id="KW-0812">Transmembrane</keyword>
<feature type="transmembrane region" description="Helical" evidence="8">
    <location>
        <begin position="66"/>
        <end position="87"/>
    </location>
</feature>
<evidence type="ECO:0000256" key="7">
    <source>
        <dbReference type="ARBA" id="ARBA00023136"/>
    </source>
</evidence>
<accession>A0ABS4ZGB8</accession>
<feature type="transmembrane region" description="Helical" evidence="8">
    <location>
        <begin position="107"/>
        <end position="125"/>
    </location>
</feature>